<dbReference type="InterPro" id="IPR013538">
    <property type="entry name" value="ASHA1/2-like_C"/>
</dbReference>
<dbReference type="InterPro" id="IPR023393">
    <property type="entry name" value="START-like_dom_sf"/>
</dbReference>
<accession>A0A8J6LV81</accession>
<comment type="caution">
    <text evidence="3">The sequence shown here is derived from an EMBL/GenBank/DDBJ whole genome shotgun (WGS) entry which is preliminary data.</text>
</comment>
<comment type="similarity">
    <text evidence="1">Belongs to the AHA1 family.</text>
</comment>
<evidence type="ECO:0000313" key="3">
    <source>
        <dbReference type="EMBL" id="MBC3764409.1"/>
    </source>
</evidence>
<sequence length="147" mass="16558">MQNEIKREISINASQKRVYEAIANPELVVKWFPDAVEGNYVAGQYTVFKFGDCGRTQIYVKDAKPYDYFAYRWVPGAHNFDGDVLTVPNTLVEFFVEATGDNSCKVILTESGFASLPADIMENSFNQNSKGWDHMMSRLPLSVEGAK</sequence>
<proteinExistence type="inferred from homology"/>
<keyword evidence="4" id="KW-1185">Reference proteome</keyword>
<dbReference type="Pfam" id="PF08327">
    <property type="entry name" value="AHSA1"/>
    <property type="match status" value="1"/>
</dbReference>
<dbReference type="RefSeq" id="WP_186504885.1">
    <property type="nucleotide sequence ID" value="NZ_JACNEP010000001.1"/>
</dbReference>
<protein>
    <submittedName>
        <fullName evidence="3">SRPBCC domain-containing protein</fullName>
    </submittedName>
</protein>
<evidence type="ECO:0000313" key="4">
    <source>
        <dbReference type="Proteomes" id="UP000601768"/>
    </source>
</evidence>
<gene>
    <name evidence="3" type="ORF">H8B19_00850</name>
</gene>
<evidence type="ECO:0000256" key="1">
    <source>
        <dbReference type="ARBA" id="ARBA00006817"/>
    </source>
</evidence>
<organism evidence="3 4">
    <name type="scientific">Neptunicella marina</name>
    <dbReference type="NCBI Taxonomy" id="2125989"/>
    <lineage>
        <taxon>Bacteria</taxon>
        <taxon>Pseudomonadati</taxon>
        <taxon>Pseudomonadota</taxon>
        <taxon>Gammaproteobacteria</taxon>
        <taxon>Alteromonadales</taxon>
        <taxon>Alteromonadaceae</taxon>
        <taxon>Neptunicella</taxon>
    </lineage>
</organism>
<reference evidence="3" key="1">
    <citation type="journal article" date="2018" name="Int. J. Syst. Evol. Microbiol.">
        <title>Neptunicella marina gen. nov., sp. nov., isolated from surface seawater.</title>
        <authorList>
            <person name="Liu X."/>
            <person name="Lai Q."/>
            <person name="Du Y."/>
            <person name="Zhang X."/>
            <person name="Liu Z."/>
            <person name="Sun F."/>
            <person name="Shao Z."/>
        </authorList>
    </citation>
    <scope>NUCLEOTIDE SEQUENCE</scope>
    <source>
        <strain evidence="3">S27-2</strain>
    </source>
</reference>
<reference evidence="3" key="2">
    <citation type="submission" date="2020-08" db="EMBL/GenBank/DDBJ databases">
        <authorList>
            <person name="Lai Q."/>
        </authorList>
    </citation>
    <scope>NUCLEOTIDE SEQUENCE</scope>
    <source>
        <strain evidence="3">S27-2</strain>
    </source>
</reference>
<dbReference type="EMBL" id="JACNEP010000001">
    <property type="protein sequence ID" value="MBC3764409.1"/>
    <property type="molecule type" value="Genomic_DNA"/>
</dbReference>
<evidence type="ECO:0000259" key="2">
    <source>
        <dbReference type="Pfam" id="PF08327"/>
    </source>
</evidence>
<dbReference type="AlphaFoldDB" id="A0A8J6LV81"/>
<dbReference type="Gene3D" id="3.30.530.20">
    <property type="match status" value="1"/>
</dbReference>
<dbReference type="Proteomes" id="UP000601768">
    <property type="component" value="Unassembled WGS sequence"/>
</dbReference>
<name>A0A8J6LV81_9ALTE</name>
<dbReference type="SUPFAM" id="SSF55961">
    <property type="entry name" value="Bet v1-like"/>
    <property type="match status" value="1"/>
</dbReference>
<feature type="domain" description="Activator of Hsp90 ATPase homologue 1/2-like C-terminal" evidence="2">
    <location>
        <begin position="12"/>
        <end position="139"/>
    </location>
</feature>